<name>A0ABV2TJF8_9RHOO</name>
<dbReference type="Proteomes" id="UP001549691">
    <property type="component" value="Unassembled WGS sequence"/>
</dbReference>
<reference evidence="1 2" key="1">
    <citation type="submission" date="2024-07" db="EMBL/GenBank/DDBJ databases">
        <title>Uliginosibacterium flavum JJ3220;KACC:17644.</title>
        <authorList>
            <person name="Kim M.K."/>
        </authorList>
    </citation>
    <scope>NUCLEOTIDE SEQUENCE [LARGE SCALE GENOMIC DNA]</scope>
    <source>
        <strain evidence="1 2">KACC:17644</strain>
    </source>
</reference>
<proteinExistence type="predicted"/>
<evidence type="ECO:0000313" key="1">
    <source>
        <dbReference type="EMBL" id="MET7014054.1"/>
    </source>
</evidence>
<protein>
    <submittedName>
        <fullName evidence="1">Uncharacterized protein</fullName>
    </submittedName>
</protein>
<comment type="caution">
    <text evidence="1">The sequence shown here is derived from an EMBL/GenBank/DDBJ whole genome shotgun (WGS) entry which is preliminary data.</text>
</comment>
<sequence length="67" mass="7566">MAQAAIPKSRIQPASQAISPEEVRPVRLCRQAFRKDPPDAALQQSVTEFTLLKMNPDYLIWIVVYPA</sequence>
<accession>A0ABV2TJF8</accession>
<organism evidence="1 2">
    <name type="scientific">Uliginosibacterium flavum</name>
    <dbReference type="NCBI Taxonomy" id="1396831"/>
    <lineage>
        <taxon>Bacteria</taxon>
        <taxon>Pseudomonadati</taxon>
        <taxon>Pseudomonadota</taxon>
        <taxon>Betaproteobacteria</taxon>
        <taxon>Rhodocyclales</taxon>
        <taxon>Zoogloeaceae</taxon>
        <taxon>Uliginosibacterium</taxon>
    </lineage>
</organism>
<dbReference type="RefSeq" id="WP_354600512.1">
    <property type="nucleotide sequence ID" value="NZ_JBEWZI010000006.1"/>
</dbReference>
<dbReference type="EMBL" id="JBEWZI010000006">
    <property type="protein sequence ID" value="MET7014054.1"/>
    <property type="molecule type" value="Genomic_DNA"/>
</dbReference>
<evidence type="ECO:0000313" key="2">
    <source>
        <dbReference type="Proteomes" id="UP001549691"/>
    </source>
</evidence>
<gene>
    <name evidence="1" type="ORF">ABXR19_07615</name>
</gene>
<keyword evidence="2" id="KW-1185">Reference proteome</keyword>